<name>A0AA39XT09_9PEZI</name>
<feature type="compositionally biased region" description="Basic and acidic residues" evidence="5">
    <location>
        <begin position="266"/>
        <end position="278"/>
    </location>
</feature>
<evidence type="ECO:0000256" key="1">
    <source>
        <dbReference type="ARBA" id="ARBA00003253"/>
    </source>
</evidence>
<gene>
    <name evidence="7" type="ORF">B0T16DRAFT_309824</name>
</gene>
<comment type="similarity">
    <text evidence="3">Belongs to the LplA family.</text>
</comment>
<evidence type="ECO:0000256" key="4">
    <source>
        <dbReference type="ARBA" id="ARBA00015925"/>
    </source>
</evidence>
<dbReference type="InterPro" id="IPR004143">
    <property type="entry name" value="BPL_LPL_catalytic"/>
</dbReference>
<protein>
    <recommendedName>
        <fullName evidence="4">Putative lipoate-protein ligase A</fullName>
    </recommendedName>
</protein>
<dbReference type="GO" id="GO:0005739">
    <property type="term" value="C:mitochondrion"/>
    <property type="evidence" value="ECO:0007669"/>
    <property type="project" value="TreeGrafter"/>
</dbReference>
<dbReference type="EMBL" id="JAULSV010000007">
    <property type="protein sequence ID" value="KAK0639116.1"/>
    <property type="molecule type" value="Genomic_DNA"/>
</dbReference>
<evidence type="ECO:0000256" key="2">
    <source>
        <dbReference type="ARBA" id="ARBA00005085"/>
    </source>
</evidence>
<organism evidence="7 8">
    <name type="scientific">Cercophora newfieldiana</name>
    <dbReference type="NCBI Taxonomy" id="92897"/>
    <lineage>
        <taxon>Eukaryota</taxon>
        <taxon>Fungi</taxon>
        <taxon>Dikarya</taxon>
        <taxon>Ascomycota</taxon>
        <taxon>Pezizomycotina</taxon>
        <taxon>Sordariomycetes</taxon>
        <taxon>Sordariomycetidae</taxon>
        <taxon>Sordariales</taxon>
        <taxon>Lasiosphaeriaceae</taxon>
        <taxon>Cercophora</taxon>
    </lineage>
</organism>
<proteinExistence type="inferred from homology"/>
<feature type="region of interest" description="Disordered" evidence="5">
    <location>
        <begin position="257"/>
        <end position="278"/>
    </location>
</feature>
<evidence type="ECO:0000259" key="6">
    <source>
        <dbReference type="PROSITE" id="PS51733"/>
    </source>
</evidence>
<dbReference type="InterPro" id="IPR045864">
    <property type="entry name" value="aa-tRNA-synth_II/BPL/LPL"/>
</dbReference>
<sequence length="278" mass="30802">QVYTSPSRNPYLNLAIEQYLLRNCAKSSTILFLYVNRPCVVIGRNQNPWMEVNLDLLRCGIPSPTASSKHVPVDLVRRRSGGGTVFHDLGNVNWSVICPSASFDFDRNRHAEMVSRALRRLGVADARVNDRHDIVVGPSEKETYKVSGSAYKLITGRALHHGTLLLSSPHLPVVSSLLRSPAEGYMQSKGVRSVRSPIRNVDLGNEEFIDAVIGEFGKMYEGGTGVVDVDAETAGEATWIAEEMETIDSADWRFGQTPQFTFSTHPTEEDPRPRPPLP</sequence>
<dbReference type="CDD" id="cd16443">
    <property type="entry name" value="LplA"/>
    <property type="match status" value="1"/>
</dbReference>
<comment type="caution">
    <text evidence="7">The sequence shown here is derived from an EMBL/GenBank/DDBJ whole genome shotgun (WGS) entry which is preliminary data.</text>
</comment>
<dbReference type="PANTHER" id="PTHR12561:SF3">
    <property type="entry name" value="LIPOYLTRANSFERASE 1, MITOCHONDRIAL"/>
    <property type="match status" value="1"/>
</dbReference>
<dbReference type="PROSITE" id="PS51733">
    <property type="entry name" value="BPL_LPL_CATALYTIC"/>
    <property type="match status" value="1"/>
</dbReference>
<dbReference type="Pfam" id="PF21948">
    <property type="entry name" value="LplA-B_cat"/>
    <property type="match status" value="1"/>
</dbReference>
<dbReference type="InterPro" id="IPR004562">
    <property type="entry name" value="LipoylTrfase_LipoateP_Ligase"/>
</dbReference>
<feature type="non-terminal residue" evidence="7">
    <location>
        <position position="1"/>
    </location>
</feature>
<evidence type="ECO:0000313" key="7">
    <source>
        <dbReference type="EMBL" id="KAK0639116.1"/>
    </source>
</evidence>
<dbReference type="PANTHER" id="PTHR12561">
    <property type="entry name" value="LIPOATE-PROTEIN LIGASE"/>
    <property type="match status" value="1"/>
</dbReference>
<evidence type="ECO:0000313" key="8">
    <source>
        <dbReference type="Proteomes" id="UP001174936"/>
    </source>
</evidence>
<reference evidence="7" key="1">
    <citation type="submission" date="2023-06" db="EMBL/GenBank/DDBJ databases">
        <title>Genome-scale phylogeny and comparative genomics of the fungal order Sordariales.</title>
        <authorList>
            <consortium name="Lawrence Berkeley National Laboratory"/>
            <person name="Hensen N."/>
            <person name="Bonometti L."/>
            <person name="Westerberg I."/>
            <person name="Brannstrom I.O."/>
            <person name="Guillou S."/>
            <person name="Cros-Aarteil S."/>
            <person name="Calhoun S."/>
            <person name="Haridas S."/>
            <person name="Kuo A."/>
            <person name="Mondo S."/>
            <person name="Pangilinan J."/>
            <person name="Riley R."/>
            <person name="Labutti K."/>
            <person name="Andreopoulos B."/>
            <person name="Lipzen A."/>
            <person name="Chen C."/>
            <person name="Yanf M."/>
            <person name="Daum C."/>
            <person name="Ng V."/>
            <person name="Clum A."/>
            <person name="Steindorff A."/>
            <person name="Ohm R."/>
            <person name="Martin F."/>
            <person name="Silar P."/>
            <person name="Natvig D."/>
            <person name="Lalanne C."/>
            <person name="Gautier V."/>
            <person name="Ament-Velasquez S.L."/>
            <person name="Kruys A."/>
            <person name="Hutchinson M.I."/>
            <person name="Powell A.J."/>
            <person name="Barry K."/>
            <person name="Miller A.N."/>
            <person name="Grigoriev I.V."/>
            <person name="Debuchy R."/>
            <person name="Gladieux P."/>
            <person name="Thoren M.H."/>
            <person name="Johannesson H."/>
        </authorList>
    </citation>
    <scope>NUCLEOTIDE SEQUENCE</scope>
    <source>
        <strain evidence="7">SMH2532-1</strain>
    </source>
</reference>
<dbReference type="AlphaFoldDB" id="A0AA39XT09"/>
<feature type="non-terminal residue" evidence="7">
    <location>
        <position position="278"/>
    </location>
</feature>
<accession>A0AA39XT09</accession>
<evidence type="ECO:0000256" key="3">
    <source>
        <dbReference type="ARBA" id="ARBA00008242"/>
    </source>
</evidence>
<comment type="pathway">
    <text evidence="2">Protein modification; protein lipoylation via exogenous pathway; protein N(6)-(lipoyl)lysine from lipoate: step 2/2.</text>
</comment>
<keyword evidence="8" id="KW-1185">Reference proteome</keyword>
<dbReference type="SUPFAM" id="SSF55681">
    <property type="entry name" value="Class II aaRS and biotin synthetases"/>
    <property type="match status" value="1"/>
</dbReference>
<dbReference type="Gene3D" id="3.30.930.10">
    <property type="entry name" value="Bira Bifunctional Protein, Domain 2"/>
    <property type="match status" value="1"/>
</dbReference>
<evidence type="ECO:0000256" key="5">
    <source>
        <dbReference type="SAM" id="MobiDB-lite"/>
    </source>
</evidence>
<dbReference type="Proteomes" id="UP001174936">
    <property type="component" value="Unassembled WGS sequence"/>
</dbReference>
<comment type="function">
    <text evidence="1">Catalyzes both the ATP-dependent activation of exogenously supplied lipoate to lipoyl-AMP and the transfer of the activated lipoyl onto the lipoyl domains of lipoate-dependent enzymes.</text>
</comment>
<dbReference type="GO" id="GO:0017118">
    <property type="term" value="F:lipoyltransferase activity"/>
    <property type="evidence" value="ECO:0007669"/>
    <property type="project" value="TreeGrafter"/>
</dbReference>
<feature type="domain" description="BPL/LPL catalytic" evidence="6">
    <location>
        <begin position="25"/>
        <end position="224"/>
    </location>
</feature>
<dbReference type="GO" id="GO:0009249">
    <property type="term" value="P:protein lipoylation"/>
    <property type="evidence" value="ECO:0007669"/>
    <property type="project" value="InterPro"/>
</dbReference>